<dbReference type="Proteomes" id="UP000330807">
    <property type="component" value="Unassembled WGS sequence"/>
</dbReference>
<sequence length="206" mass="23046">MYPYYECDNYPMSITDDDGPFLIMEARLSGDDELNDDFRKGASYRCSCATVSAAIDLCRSMTDGDADPWYESWEKAVERYPLEKCEDATTLYWIEPTDPHKALCALQPHCDLEPYVAEAIGAVDTYLLECADYPFTVDHLDLKDVDVLLSAAWGLARVLEETWGTCDPDDVLEKIEDATYSAYITVKDLIAGEEAAKASAKSDDNL</sequence>
<evidence type="ECO:0000313" key="1">
    <source>
        <dbReference type="EMBL" id="VWL94168.1"/>
    </source>
</evidence>
<dbReference type="EMBL" id="CABWIH010000033">
    <property type="protein sequence ID" value="VWL94168.1"/>
    <property type="molecule type" value="Genomic_DNA"/>
</dbReference>
<protein>
    <submittedName>
        <fullName evidence="1">Uncharacterized protein</fullName>
    </submittedName>
</protein>
<gene>
    <name evidence="1" type="ORF">LMKDKBCB_01668</name>
</gene>
<name>A0A5K1IYW8_9ACTN</name>
<dbReference type="AlphaFoldDB" id="A0A5K1IYW8"/>
<organism evidence="1 2">
    <name type="scientific">Collinsella aerofaciens</name>
    <dbReference type="NCBI Taxonomy" id="74426"/>
    <lineage>
        <taxon>Bacteria</taxon>
        <taxon>Bacillati</taxon>
        <taxon>Actinomycetota</taxon>
        <taxon>Coriobacteriia</taxon>
        <taxon>Coriobacteriales</taxon>
        <taxon>Coriobacteriaceae</taxon>
        <taxon>Collinsella</taxon>
    </lineage>
</organism>
<reference evidence="1 2" key="1">
    <citation type="submission" date="2019-10" db="EMBL/GenBank/DDBJ databases">
        <authorList>
            <person name="Wolf R A."/>
        </authorList>
    </citation>
    <scope>NUCLEOTIDE SEQUENCE [LARGE SCALE GENOMIC DNA]</scope>
    <source>
        <strain evidence="1">Collinsella_aerofaciens_AK_138A</strain>
    </source>
</reference>
<proteinExistence type="predicted"/>
<accession>A0A5K1IYW8</accession>
<evidence type="ECO:0000313" key="2">
    <source>
        <dbReference type="Proteomes" id="UP000330807"/>
    </source>
</evidence>